<gene>
    <name evidence="9" type="ORF">FO440_20270</name>
</gene>
<feature type="transmembrane region" description="Helical" evidence="7">
    <location>
        <begin position="131"/>
        <end position="149"/>
    </location>
</feature>
<protein>
    <submittedName>
        <fullName evidence="9">Acyltransferase family protein</fullName>
    </submittedName>
</protein>
<dbReference type="OrthoDB" id="9810469at2"/>
<keyword evidence="4 7" id="KW-0812">Transmembrane</keyword>
<comment type="subcellular location">
    <subcellularLocation>
        <location evidence="1">Cell membrane</location>
        <topology evidence="1">Multi-pass membrane protein</topology>
    </subcellularLocation>
</comment>
<keyword evidence="9" id="KW-0012">Acyltransferase</keyword>
<feature type="transmembrane region" description="Helical" evidence="7">
    <location>
        <begin position="83"/>
        <end position="101"/>
    </location>
</feature>
<keyword evidence="3" id="KW-1003">Cell membrane</keyword>
<dbReference type="PANTHER" id="PTHR40074">
    <property type="entry name" value="O-ACETYLTRANSFERASE WECH"/>
    <property type="match status" value="1"/>
</dbReference>
<evidence type="ECO:0000313" key="10">
    <source>
        <dbReference type="Proteomes" id="UP000318733"/>
    </source>
</evidence>
<reference evidence="9 10" key="1">
    <citation type="submission" date="2019-07" db="EMBL/GenBank/DDBJ databases">
        <authorList>
            <person name="Huq M.A."/>
        </authorList>
    </citation>
    <scope>NUCLEOTIDE SEQUENCE [LARGE SCALE GENOMIC DNA]</scope>
    <source>
        <strain evidence="9 10">MAH-19</strain>
    </source>
</reference>
<dbReference type="Proteomes" id="UP000318733">
    <property type="component" value="Unassembled WGS sequence"/>
</dbReference>
<name>A0A556MFX6_9SPHI</name>
<evidence type="ECO:0000313" key="9">
    <source>
        <dbReference type="EMBL" id="TSJ38841.1"/>
    </source>
</evidence>
<proteinExistence type="inferred from homology"/>
<evidence type="ECO:0000256" key="4">
    <source>
        <dbReference type="ARBA" id="ARBA00022692"/>
    </source>
</evidence>
<dbReference type="RefSeq" id="WP_144250122.1">
    <property type="nucleotide sequence ID" value="NZ_VLPK01000004.1"/>
</dbReference>
<keyword evidence="5 7" id="KW-1133">Transmembrane helix</keyword>
<feature type="transmembrane region" description="Helical" evidence="7">
    <location>
        <begin position="313"/>
        <end position="336"/>
    </location>
</feature>
<feature type="transmembrane region" description="Helical" evidence="7">
    <location>
        <begin position="218"/>
        <end position="237"/>
    </location>
</feature>
<comment type="similarity">
    <text evidence="2">Belongs to the acyltransferase 3 family.</text>
</comment>
<feature type="transmembrane region" description="Helical" evidence="7">
    <location>
        <begin position="17"/>
        <end position="37"/>
    </location>
</feature>
<evidence type="ECO:0000259" key="8">
    <source>
        <dbReference type="Pfam" id="PF01757"/>
    </source>
</evidence>
<keyword evidence="10" id="KW-1185">Reference proteome</keyword>
<feature type="transmembrane region" description="Helical" evidence="7">
    <location>
        <begin position="249"/>
        <end position="270"/>
    </location>
</feature>
<organism evidence="9 10">
    <name type="scientific">Mucilaginibacter corticis</name>
    <dbReference type="NCBI Taxonomy" id="2597670"/>
    <lineage>
        <taxon>Bacteria</taxon>
        <taxon>Pseudomonadati</taxon>
        <taxon>Bacteroidota</taxon>
        <taxon>Sphingobacteriia</taxon>
        <taxon>Sphingobacteriales</taxon>
        <taxon>Sphingobacteriaceae</taxon>
        <taxon>Mucilaginibacter</taxon>
    </lineage>
</organism>
<feature type="transmembrane region" description="Helical" evidence="7">
    <location>
        <begin position="49"/>
        <end position="71"/>
    </location>
</feature>
<evidence type="ECO:0000256" key="3">
    <source>
        <dbReference type="ARBA" id="ARBA00022475"/>
    </source>
</evidence>
<dbReference type="PANTHER" id="PTHR40074:SF2">
    <property type="entry name" value="O-ACETYLTRANSFERASE WECH"/>
    <property type="match status" value="1"/>
</dbReference>
<dbReference type="GO" id="GO:0009246">
    <property type="term" value="P:enterobacterial common antigen biosynthetic process"/>
    <property type="evidence" value="ECO:0007669"/>
    <property type="project" value="TreeGrafter"/>
</dbReference>
<evidence type="ECO:0000256" key="5">
    <source>
        <dbReference type="ARBA" id="ARBA00022989"/>
    </source>
</evidence>
<comment type="caution">
    <text evidence="9">The sequence shown here is derived from an EMBL/GenBank/DDBJ whole genome shotgun (WGS) entry which is preliminary data.</text>
</comment>
<keyword evidence="9" id="KW-0808">Transferase</keyword>
<keyword evidence="6 7" id="KW-0472">Membrane</keyword>
<feature type="domain" description="Acyltransferase 3" evidence="8">
    <location>
        <begin position="10"/>
        <end position="337"/>
    </location>
</feature>
<dbReference type="EMBL" id="VLPK01000004">
    <property type="protein sequence ID" value="TSJ38841.1"/>
    <property type="molecule type" value="Genomic_DNA"/>
</dbReference>
<feature type="transmembrane region" description="Helical" evidence="7">
    <location>
        <begin position="188"/>
        <end position="206"/>
    </location>
</feature>
<dbReference type="AlphaFoldDB" id="A0A556MFX6"/>
<evidence type="ECO:0000256" key="2">
    <source>
        <dbReference type="ARBA" id="ARBA00007400"/>
    </source>
</evidence>
<evidence type="ECO:0000256" key="6">
    <source>
        <dbReference type="ARBA" id="ARBA00023136"/>
    </source>
</evidence>
<feature type="transmembrane region" description="Helical" evidence="7">
    <location>
        <begin position="161"/>
        <end position="182"/>
    </location>
</feature>
<dbReference type="InterPro" id="IPR002656">
    <property type="entry name" value="Acyl_transf_3_dom"/>
</dbReference>
<dbReference type="GO" id="GO:0016413">
    <property type="term" value="F:O-acetyltransferase activity"/>
    <property type="evidence" value="ECO:0007669"/>
    <property type="project" value="TreeGrafter"/>
</dbReference>
<evidence type="ECO:0000256" key="1">
    <source>
        <dbReference type="ARBA" id="ARBA00004651"/>
    </source>
</evidence>
<sequence length="349" mass="40523">MTATKAQNLDWINSLRLIALFAVIVLHVSAIPLAQYGQEPVSIWLVSDFYNMLVRFAVPVFVMITGSLLLHREYEFVPFLKKRLSRVVVPFLFWSLVYIWYSWYNEEMVFNGTTWVNVKQVLHQLKYGSSYHLWYVYMLIGLYFFIPIIGKFVRNASKREVEYFLVVWLIVMILTQPVISSINPQVDVHYFTGYAGYLVLGHYLTFYVNYSKRIVLKMWALFLVLLMIAVTGTYLLYKHNTFTTLLYEPLSPTIVILSSSAFLLGRFIKVQLPAFILKAKDFACEYNFGIYLCHALILYFLDEPFGISYKLCTPLVSIPVTAIICFMLSLLLVWLLSKIPFAGKWLAGI</sequence>
<feature type="transmembrane region" description="Helical" evidence="7">
    <location>
        <begin position="282"/>
        <end position="301"/>
    </location>
</feature>
<dbReference type="GO" id="GO:0005886">
    <property type="term" value="C:plasma membrane"/>
    <property type="evidence" value="ECO:0007669"/>
    <property type="project" value="UniProtKB-SubCell"/>
</dbReference>
<dbReference type="Pfam" id="PF01757">
    <property type="entry name" value="Acyl_transf_3"/>
    <property type="match status" value="1"/>
</dbReference>
<evidence type="ECO:0000256" key="7">
    <source>
        <dbReference type="SAM" id="Phobius"/>
    </source>
</evidence>
<accession>A0A556MFX6</accession>